<feature type="domain" description="CBS" evidence="2">
    <location>
        <begin position="46"/>
        <end position="96"/>
    </location>
</feature>
<dbReference type="InterPro" id="IPR046342">
    <property type="entry name" value="CBS_dom_sf"/>
</dbReference>
<gene>
    <name evidence="3" type="ORF">H0B56_09935</name>
</gene>
<dbReference type="Proteomes" id="UP000582974">
    <property type="component" value="Unassembled WGS sequence"/>
</dbReference>
<proteinExistence type="predicted"/>
<dbReference type="SUPFAM" id="SSF54631">
    <property type="entry name" value="CBS-domain pair"/>
    <property type="match status" value="1"/>
</dbReference>
<accession>A0A838A7A5</accession>
<dbReference type="RefSeq" id="WP_180892692.1">
    <property type="nucleotide sequence ID" value="NZ_JACCKD010000003.1"/>
</dbReference>
<dbReference type="InterPro" id="IPR000644">
    <property type="entry name" value="CBS_dom"/>
</dbReference>
<evidence type="ECO:0000313" key="3">
    <source>
        <dbReference type="EMBL" id="MBA0125860.1"/>
    </source>
</evidence>
<protein>
    <submittedName>
        <fullName evidence="3">CBS domain-containing protein</fullName>
    </submittedName>
</protein>
<name>A0A838A7A5_9PSEU</name>
<evidence type="ECO:0000313" key="4">
    <source>
        <dbReference type="Proteomes" id="UP000582974"/>
    </source>
</evidence>
<sequence length="178" mass="19323">MAPDAVSRLATAQRGKPMRRQPAPLDTTGCQSTCPALSAELTRCTVREIMLTAPKTLPTDTSSARAATVFEDPHVHMLLLTTNGILRGTLTREDLTTSSPPTASALRLSTLTCRTTAPEQPILTIHRWMVTSGQRRLAVVDPDNRLLGLLCLKRDRTGFCTDSGVAARARERAAYVEP</sequence>
<organism evidence="3 4">
    <name type="scientific">Haloechinothrix aidingensis</name>
    <dbReference type="NCBI Taxonomy" id="2752311"/>
    <lineage>
        <taxon>Bacteria</taxon>
        <taxon>Bacillati</taxon>
        <taxon>Actinomycetota</taxon>
        <taxon>Actinomycetes</taxon>
        <taxon>Pseudonocardiales</taxon>
        <taxon>Pseudonocardiaceae</taxon>
        <taxon>Haloechinothrix</taxon>
    </lineage>
</organism>
<dbReference type="AlphaFoldDB" id="A0A838A7A5"/>
<comment type="caution">
    <text evidence="3">The sequence shown here is derived from an EMBL/GenBank/DDBJ whole genome shotgun (WGS) entry which is preliminary data.</text>
</comment>
<dbReference type="Gene3D" id="3.10.580.10">
    <property type="entry name" value="CBS-domain"/>
    <property type="match status" value="1"/>
</dbReference>
<evidence type="ECO:0000259" key="2">
    <source>
        <dbReference type="Pfam" id="PF00571"/>
    </source>
</evidence>
<dbReference type="EMBL" id="JACCKD010000003">
    <property type="protein sequence ID" value="MBA0125860.1"/>
    <property type="molecule type" value="Genomic_DNA"/>
</dbReference>
<feature type="region of interest" description="Disordered" evidence="1">
    <location>
        <begin position="1"/>
        <end position="28"/>
    </location>
</feature>
<evidence type="ECO:0000256" key="1">
    <source>
        <dbReference type="SAM" id="MobiDB-lite"/>
    </source>
</evidence>
<keyword evidence="4" id="KW-1185">Reference proteome</keyword>
<reference evidence="3 4" key="1">
    <citation type="submission" date="2020-07" db="EMBL/GenBank/DDBJ databases">
        <title>Genome of Haloechinothrix sp.</title>
        <authorList>
            <person name="Tang S.-K."/>
            <person name="Yang L."/>
            <person name="Zhu W.-Y."/>
        </authorList>
    </citation>
    <scope>NUCLEOTIDE SEQUENCE [LARGE SCALE GENOMIC DNA]</scope>
    <source>
        <strain evidence="3 4">YIM 98757</strain>
    </source>
</reference>
<dbReference type="Pfam" id="PF00571">
    <property type="entry name" value="CBS"/>
    <property type="match status" value="1"/>
</dbReference>